<accession>A0A3M7DCL3</accession>
<feature type="domain" description="HMG box" evidence="3">
    <location>
        <begin position="253"/>
        <end position="297"/>
    </location>
</feature>
<evidence type="ECO:0000256" key="1">
    <source>
        <dbReference type="PROSITE-ProRule" id="PRU00267"/>
    </source>
</evidence>
<feature type="region of interest" description="Disordered" evidence="2">
    <location>
        <begin position="23"/>
        <end position="110"/>
    </location>
</feature>
<feature type="DNA-binding region" description="HMG box" evidence="1">
    <location>
        <begin position="253"/>
        <end position="297"/>
    </location>
</feature>
<keyword evidence="1" id="KW-0238">DNA-binding</keyword>
<dbReference type="VEuPathDB" id="FungiDB:BTJ68_04145"/>
<dbReference type="AlphaFoldDB" id="A0A3M7DCL3"/>
<name>A0A3M7DCL3_HORWE</name>
<dbReference type="SMART" id="SM00398">
    <property type="entry name" value="HMG"/>
    <property type="match status" value="2"/>
</dbReference>
<dbReference type="Gene3D" id="1.10.30.10">
    <property type="entry name" value="High mobility group box domain"/>
    <property type="match status" value="2"/>
</dbReference>
<dbReference type="InterPro" id="IPR009071">
    <property type="entry name" value="HMG_box_dom"/>
</dbReference>
<dbReference type="PROSITE" id="PS50118">
    <property type="entry name" value="HMG_BOX_2"/>
    <property type="match status" value="1"/>
</dbReference>
<dbReference type="CDD" id="cd00084">
    <property type="entry name" value="HMG-box_SF"/>
    <property type="match status" value="1"/>
</dbReference>
<gene>
    <name evidence="4" type="ORF">D0864_12850</name>
</gene>
<dbReference type="EMBL" id="QWIO01002115">
    <property type="protein sequence ID" value="RMY61962.1"/>
    <property type="molecule type" value="Genomic_DNA"/>
</dbReference>
<sequence length="368" mass="42034">MTMLGRRVGVLFQLPLQSRLLRTNPTPAPHHQLPIRTFSCQPRRDYATPGRPRKAVGEPSRPVKRAVKRTSSAATSAADSPAKQKTDARKKTAAKKKPAKAPKKVLTEEQKAVKAARADKLKTTELKKAALAPPPVGSGASSAYIEFTKARAHRLKERKAADESRDHKQLLAEHAREVASEWKNATPAEVEHYNHLAHTHREAKQAEYKRWVESHSVEEIRIANLARATLRRKSQLERGHRTKWPAIQDERHVKRPMTAYFHFLTNRQASGDFRNIAIIERTKLIAQEWKALSEEEKSVCLFFLLPSIFFFPSPFFYSGSKKKKEEKKENGKETGKHVQRASKRVHILTRDLFFPDSYRNTKPSKKPK</sequence>
<feature type="compositionally biased region" description="Low complexity" evidence="2">
    <location>
        <begin position="70"/>
        <end position="80"/>
    </location>
</feature>
<dbReference type="GO" id="GO:0005634">
    <property type="term" value="C:nucleus"/>
    <property type="evidence" value="ECO:0007669"/>
    <property type="project" value="UniProtKB-UniRule"/>
</dbReference>
<keyword evidence="1" id="KW-0539">Nucleus</keyword>
<feature type="compositionally biased region" description="Basic and acidic residues" evidence="2">
    <location>
        <begin position="326"/>
        <end position="336"/>
    </location>
</feature>
<comment type="caution">
    <text evidence="4">The sequence shown here is derived from an EMBL/GenBank/DDBJ whole genome shotgun (WGS) entry which is preliminary data.</text>
</comment>
<reference evidence="4 5" key="1">
    <citation type="journal article" date="2018" name="BMC Genomics">
        <title>Genomic evidence for intraspecific hybridization in a clonal and extremely halotolerant yeast.</title>
        <authorList>
            <person name="Gostincar C."/>
            <person name="Stajich J.E."/>
            <person name="Zupancic J."/>
            <person name="Zalar P."/>
            <person name="Gunde-Cimerman N."/>
        </authorList>
    </citation>
    <scope>NUCLEOTIDE SEQUENCE [LARGE SCALE GENOMIC DNA]</scope>
    <source>
        <strain evidence="4 5">EXF-10513</strain>
    </source>
</reference>
<evidence type="ECO:0000313" key="5">
    <source>
        <dbReference type="Proteomes" id="UP000269539"/>
    </source>
</evidence>
<evidence type="ECO:0000256" key="2">
    <source>
        <dbReference type="SAM" id="MobiDB-lite"/>
    </source>
</evidence>
<feature type="region of interest" description="Disordered" evidence="2">
    <location>
        <begin position="322"/>
        <end position="344"/>
    </location>
</feature>
<evidence type="ECO:0000313" key="4">
    <source>
        <dbReference type="EMBL" id="RMY61962.1"/>
    </source>
</evidence>
<protein>
    <recommendedName>
        <fullName evidence="3">HMG box domain-containing protein</fullName>
    </recommendedName>
</protein>
<dbReference type="GO" id="GO:0003677">
    <property type="term" value="F:DNA binding"/>
    <property type="evidence" value="ECO:0007669"/>
    <property type="project" value="UniProtKB-UniRule"/>
</dbReference>
<dbReference type="Proteomes" id="UP000269539">
    <property type="component" value="Unassembled WGS sequence"/>
</dbReference>
<organism evidence="4 5">
    <name type="scientific">Hortaea werneckii</name>
    <name type="common">Black yeast</name>
    <name type="synonym">Cladosporium werneckii</name>
    <dbReference type="NCBI Taxonomy" id="91943"/>
    <lineage>
        <taxon>Eukaryota</taxon>
        <taxon>Fungi</taxon>
        <taxon>Dikarya</taxon>
        <taxon>Ascomycota</taxon>
        <taxon>Pezizomycotina</taxon>
        <taxon>Dothideomycetes</taxon>
        <taxon>Dothideomycetidae</taxon>
        <taxon>Mycosphaerellales</taxon>
        <taxon>Teratosphaeriaceae</taxon>
        <taxon>Hortaea</taxon>
    </lineage>
</organism>
<feature type="compositionally biased region" description="Basic residues" evidence="2">
    <location>
        <begin position="91"/>
        <end position="103"/>
    </location>
</feature>
<dbReference type="SUPFAM" id="SSF47095">
    <property type="entry name" value="HMG-box"/>
    <property type="match status" value="2"/>
</dbReference>
<dbReference type="InterPro" id="IPR036910">
    <property type="entry name" value="HMG_box_dom_sf"/>
</dbReference>
<proteinExistence type="predicted"/>
<evidence type="ECO:0000259" key="3">
    <source>
        <dbReference type="PROSITE" id="PS50118"/>
    </source>
</evidence>